<evidence type="ECO:0000256" key="1">
    <source>
        <dbReference type="SAM" id="MobiDB-lite"/>
    </source>
</evidence>
<comment type="caution">
    <text evidence="2">The sequence shown here is derived from an EMBL/GenBank/DDBJ whole genome shotgun (WGS) entry which is preliminary data.</text>
</comment>
<name>A0A0W0T982_9GAMM</name>
<dbReference type="AlphaFoldDB" id="A0A0W0T982"/>
<evidence type="ECO:0000313" key="2">
    <source>
        <dbReference type="EMBL" id="KTC91797.1"/>
    </source>
</evidence>
<dbReference type="Proteomes" id="UP000054736">
    <property type="component" value="Unassembled WGS sequence"/>
</dbReference>
<dbReference type="STRING" id="1212489.Ldro_0631"/>
<proteinExistence type="predicted"/>
<dbReference type="InterPro" id="IPR044929">
    <property type="entry name" value="DNA/RNA_non-sp_Endonuclease_sf"/>
</dbReference>
<dbReference type="EMBL" id="LNXY01000006">
    <property type="protein sequence ID" value="KTC91797.1"/>
    <property type="molecule type" value="Genomic_DNA"/>
</dbReference>
<keyword evidence="3" id="KW-1185">Reference proteome</keyword>
<feature type="compositionally biased region" description="Polar residues" evidence="1">
    <location>
        <begin position="510"/>
        <end position="521"/>
    </location>
</feature>
<evidence type="ECO:0000313" key="3">
    <source>
        <dbReference type="Proteomes" id="UP000054736"/>
    </source>
</evidence>
<accession>A0A0W0T982</accession>
<dbReference type="Gene3D" id="3.40.570.10">
    <property type="entry name" value="Extracellular Endonuclease, subunit A"/>
    <property type="match status" value="1"/>
</dbReference>
<organism evidence="2 3">
    <name type="scientific">Legionella drozanskii LLAP-1</name>
    <dbReference type="NCBI Taxonomy" id="1212489"/>
    <lineage>
        <taxon>Bacteria</taxon>
        <taxon>Pseudomonadati</taxon>
        <taxon>Pseudomonadota</taxon>
        <taxon>Gammaproteobacteria</taxon>
        <taxon>Legionellales</taxon>
        <taxon>Legionellaceae</taxon>
        <taxon>Legionella</taxon>
    </lineage>
</organism>
<feature type="region of interest" description="Disordered" evidence="1">
    <location>
        <begin position="500"/>
        <end position="521"/>
    </location>
</feature>
<gene>
    <name evidence="2" type="ORF">Ldro_0631</name>
</gene>
<dbReference type="PATRIC" id="fig|1212489.4.peg.656"/>
<protein>
    <submittedName>
        <fullName evidence="2">Uncharacterized protein</fullName>
    </submittedName>
</protein>
<reference evidence="2 3" key="1">
    <citation type="submission" date="2015-11" db="EMBL/GenBank/DDBJ databases">
        <title>Genomic analysis of 38 Legionella species identifies large and diverse effector repertoires.</title>
        <authorList>
            <person name="Burstein D."/>
            <person name="Amaro F."/>
            <person name="Zusman T."/>
            <person name="Lifshitz Z."/>
            <person name="Cohen O."/>
            <person name="Gilbert J.A."/>
            <person name="Pupko T."/>
            <person name="Shuman H.A."/>
            <person name="Segal G."/>
        </authorList>
    </citation>
    <scope>NUCLEOTIDE SEQUENCE [LARGE SCALE GENOMIC DNA]</scope>
    <source>
        <strain evidence="2 3">ATCC 700990</strain>
    </source>
</reference>
<sequence length="521" mass="59976">MGLFMFLAQIQSLFAIIDSKPKGFQIDEAIFQQIVSIYCLCDSLTQTYLIEELAKRPVLQFAELYSKKMSGEIGQTALQMLQSINQQTVKLENEKIALFRSRALTVIPSLKVLELSREEWLKAQSLVEERQLKRLTRKTLLIVFSETKHTDISKLINDLTKTSKSRAAKPVFNSNKEERPLKKYRRYIEGENRLMFAGATELHSPLKKTGVRIMSSPPRRVFSEKPKVLWSPGETQKIRPVMTKKLGTFFEPITPEPPTQRTRRTTASAEIIRHQYPGYVYKRPGPISFTITSETMENRKGVKRPTSQRQLTGAPCVEVFKVEGYGDEHIVINGRQCHWSHLIAYFLGGIHSKENLAPTTAAANYNILDTVENFIADKILNKDKEERVGELRLEVTPYYAPENKGHIPDLLYFNLNWTSPKHPNVYLKETIEIKPSSFRRFTDRMQKSFSVFRKVEEDILVKRAEKGDQEHDSPFKPPNLKKEVRQKISFLSFYQPLPAEPQAIEETNETPDSLSIYQSTS</sequence>